<evidence type="ECO:0000313" key="2">
    <source>
        <dbReference type="EMBL" id="RLY02923.1"/>
    </source>
</evidence>
<evidence type="ECO:0000259" key="1">
    <source>
        <dbReference type="Pfam" id="PF13302"/>
    </source>
</evidence>
<dbReference type="EMBL" id="RCVM01000011">
    <property type="protein sequence ID" value="RLY02923.1"/>
    <property type="molecule type" value="Genomic_DNA"/>
</dbReference>
<dbReference type="Gene3D" id="3.40.630.30">
    <property type="match status" value="1"/>
</dbReference>
<evidence type="ECO:0000313" key="3">
    <source>
        <dbReference type="Proteomes" id="UP000279194"/>
    </source>
</evidence>
<dbReference type="GO" id="GO:0016747">
    <property type="term" value="F:acyltransferase activity, transferring groups other than amino-acyl groups"/>
    <property type="evidence" value="ECO:0007669"/>
    <property type="project" value="InterPro"/>
</dbReference>
<sequence>MDHKGTIQLETNRLILRRFQLEDAEAMFHHCWSDFDVWKWTSYDEMTTVEDLVVKNGLFTHWWMGLYANSNRYNWAIVLKSTLQPIGRVFVITLNEESSELEITYEIGKKWWNQGLMTEALQEIIHFLFNEVHVNRIIAYHAKENPASGKVMKHLGMTLFKIVPDGCTCNAGTFDSHYYEIFRK</sequence>
<dbReference type="Proteomes" id="UP000279194">
    <property type="component" value="Unassembled WGS sequence"/>
</dbReference>
<gene>
    <name evidence="2" type="ORF">EAF07_06415</name>
</gene>
<organism evidence="2 3">
    <name type="scientific">Streptococcus hillyeri</name>
    <dbReference type="NCBI Taxonomy" id="2282420"/>
    <lineage>
        <taxon>Bacteria</taxon>
        <taxon>Bacillati</taxon>
        <taxon>Bacillota</taxon>
        <taxon>Bacilli</taxon>
        <taxon>Lactobacillales</taxon>
        <taxon>Streptococcaceae</taxon>
        <taxon>Streptococcus</taxon>
    </lineage>
</organism>
<protein>
    <submittedName>
        <fullName evidence="2">N-acetyltransferase</fullName>
    </submittedName>
</protein>
<keyword evidence="3" id="KW-1185">Reference proteome</keyword>
<keyword evidence="2" id="KW-0808">Transferase</keyword>
<feature type="domain" description="N-acetyltransferase" evidence="1">
    <location>
        <begin position="13"/>
        <end position="158"/>
    </location>
</feature>
<dbReference type="InterPro" id="IPR051531">
    <property type="entry name" value="N-acetyltransferase"/>
</dbReference>
<dbReference type="InterPro" id="IPR016181">
    <property type="entry name" value="Acyl_CoA_acyltransferase"/>
</dbReference>
<dbReference type="InterPro" id="IPR000182">
    <property type="entry name" value="GNAT_dom"/>
</dbReference>
<dbReference type="PANTHER" id="PTHR43792:SF1">
    <property type="entry name" value="N-ACETYLTRANSFERASE DOMAIN-CONTAINING PROTEIN"/>
    <property type="match status" value="1"/>
</dbReference>
<accession>A0A3L9DSC0</accession>
<dbReference type="Pfam" id="PF13302">
    <property type="entry name" value="Acetyltransf_3"/>
    <property type="match status" value="1"/>
</dbReference>
<dbReference type="SUPFAM" id="SSF55729">
    <property type="entry name" value="Acyl-CoA N-acyltransferases (Nat)"/>
    <property type="match status" value="1"/>
</dbReference>
<dbReference type="AlphaFoldDB" id="A0A3L9DSC0"/>
<proteinExistence type="predicted"/>
<dbReference type="OrthoDB" id="9798081at2"/>
<dbReference type="RefSeq" id="WP_121835768.1">
    <property type="nucleotide sequence ID" value="NZ_CP163513.1"/>
</dbReference>
<dbReference type="PANTHER" id="PTHR43792">
    <property type="entry name" value="GNAT FAMILY, PUTATIVE (AFU_ORTHOLOGUE AFUA_3G00765)-RELATED-RELATED"/>
    <property type="match status" value="1"/>
</dbReference>
<name>A0A3L9DSC0_9STRE</name>
<reference evidence="2 3" key="1">
    <citation type="submission" date="2018-10" db="EMBL/GenBank/DDBJ databases">
        <title>Streptococcus hillyeri sp. nov., isolated from equine tracheal sample.</title>
        <authorList>
            <person name="Macfadyen A.C."/>
            <person name="Waller A."/>
            <person name="Paterson G.K."/>
        </authorList>
    </citation>
    <scope>NUCLEOTIDE SEQUENCE [LARGE SCALE GENOMIC DNA]</scope>
    <source>
        <strain evidence="2 3">28462</strain>
    </source>
</reference>
<comment type="caution">
    <text evidence="2">The sequence shown here is derived from an EMBL/GenBank/DDBJ whole genome shotgun (WGS) entry which is preliminary data.</text>
</comment>